<dbReference type="Pfam" id="PF14776">
    <property type="entry name" value="UNC-79"/>
    <property type="match status" value="1"/>
</dbReference>
<name>A0A7I8WHM2_BURXY</name>
<comment type="caution">
    <text evidence="2">The sequence shown here is derived from an EMBL/GenBank/DDBJ whole genome shotgun (WGS) entry which is preliminary data.</text>
</comment>
<dbReference type="SMR" id="A0A7I8WHM2"/>
<dbReference type="EMBL" id="CAJFDI010000003">
    <property type="protein sequence ID" value="CAD5222253.1"/>
    <property type="molecule type" value="Genomic_DNA"/>
</dbReference>
<keyword evidence="3" id="KW-1185">Reference proteome</keyword>
<evidence type="ECO:0000256" key="1">
    <source>
        <dbReference type="SAM" id="MobiDB-lite"/>
    </source>
</evidence>
<feature type="region of interest" description="Disordered" evidence="1">
    <location>
        <begin position="1595"/>
        <end position="1623"/>
    </location>
</feature>
<dbReference type="EMBL" id="CAJFCV020000003">
    <property type="protein sequence ID" value="CAG9109588.1"/>
    <property type="molecule type" value="Genomic_DNA"/>
</dbReference>
<feature type="region of interest" description="Disordered" evidence="1">
    <location>
        <begin position="1282"/>
        <end position="1304"/>
    </location>
</feature>
<dbReference type="Proteomes" id="UP000582659">
    <property type="component" value="Unassembled WGS sequence"/>
</dbReference>
<sequence length="2236" mass="252947">MDPKPKVNLPTTSHQVGSPATPCSAKTDFSSIMATTRAATFSAKIRTLTDFHSRISGNQQPPSNAEVITTLKYFTQTLIGFLKDISPKNGHLFVKFTADAQRSNLYPNLNYSGLFYGIVNLLDVFPLIQTGQAAIGESILDCLKALYFFLDRDTVDQLPILIASQLDVFSHDLHKKIVSLLTECILPYTLSDDCYGALSVPVVLMLVLQQHSDPSLHTCLVENLMAHKNSMYAELIAVIAKGTSEARVSAANLLFHYWPIINPHIIHRKAIQYRVHAWSTPPCQHINCADKSPAMKRIYDPVLCAKMGDSAPPMFLCKSCADDIETEDPVRYISQPMPASNSTICQNKGCESANRVAIGTCFHDDCIRSHGFVPLRLCQECLQALHSLPDKANHLVHAGLTCAWDSDIERDMVEAVVKLLKETSGQLEGQEGETKRPKWLRQLEAGQSLGKDIDNMSDERRMLSRFGIWLMSALCPPSKEAPDVGVGYIMSMLFQWFATTALLPNDSMGAALEQLKTDFASDWLNMAITNHYDVFISILNPNLPDYAQVGGVWDKLCSRKDQLKEGLSKLLSLMPYDVISMDTWNIVIANWLRVIAEPSDDEDFSELKVLLCKIFEPDLCPLPFEQKKVFEFIFNRLSTGNYNEVLDALDWLHLLCRMDIRISMDMILEMATLCLRRSHEIRPQINPEDDLDEDIGPMAVQVVMVDIIAQQMKLNEGSNELNDHKDQLFVVMALIMQYPEGTSKFDSHSCQNPEADQFSDCIRCQQAVYLYQIVMQLVEQLCPKTEIRIEVDDTNHSDWLAEAQMSESITTVSRQASNPLSPRNAISSAGQSPGAFSNFPQPQFKDFLASPQYLQATMESPAYDEFAGVLPSEEIETAFAQQVTVTERDLGHETCQVVTETVLDNLNDSPSNPTSRDNQFWDTSVGRFKFTIDQLPPQLQFVHSLLMNIERELDPDVQYFLLVILKYLCLHTGALSHAKREYRGYLIWTQENLLIPKLWGLLKSNFAQGGQIAVPLIIHAMTLPCGEDVFWNVVNKDFTSEKWEVRFKAVERIYVLAHLVPSSPVKANKLLQTCLSCAFSHLIVSVNDPNAAVAQRTLLSLQAMPSQALNLICYCLESQFDSCILDRPLIIGRIFLLTQIVPNQNFFSWDFFIQRFETLALEAQLKRQQGEHTFVQDLLHTDPMSELYQRKVTKARQSLNEACSVRSIVKSLRENSLKHQLTMSAKIEKAQEIRARRTTHLRGRRGATTGADVARIKLRKVIMMVKVVNAFRSITDRIYQFTPKPGKRSRSSTPEPGFIEQQGGPNVQQTALTAISTAFPLDSTEASTISQAAQEAGSQYGRLREFTDEESNLCLLLNRVVDMENPERHTVYITVALFVHFLSNKKQTNDEKASAKKQSVLLRHFNTLLGFSNSEKCFTIPPHRMRRAAVCNAFILGLAQILDNNMMIGNQMLPIIVQLLVHLPSPQKFASDSSTADYSLSLLSQNLRYHWLHSVILILYKYRFDALPVSDLITKLMMIVIATLECHCHVFECNATEAHTPEFEEWSDSSEESEEEKVIKEEEDDHTKMYQMAEEGVLSRPESLKMNKDLKNNQPAIIEPEAGQTPSKLLANSRRNKRKGQRKKKKLVRAECVRLSCTYCNAPIETFDEETISLCLISLSTFLHRESSMAAPLLFRIFKTVTNFIHYPMYPWNENNVFVPGNSQSVAKQLIRVIVHQFSTSGIALQLFDSKIEKPLQFWETICKSLLDFNDLNPIAFIQCLLDDMMNNWSLKLDRIFHNLSAFISFVPLDAHFSNWTSVVGQLDSFFRRYQSQIVAENNNNGNSQRRPVTTEFKSLIVIMSQVMKVQNFSTFKTSVAMVEAYGKWMTEVLHECKADLKDLLSICSICNRAMHRERDKQCLTRVIVTELVHAIKFRCELVEPNYMNIVKIILQDFGENVSDEIPDLDQYSTGGSEAIRPFLSDLLEFIADLHVLSKLKKQTNSDRMGGDLKAGLAEILALEMSRPAHRDNRTVGRFIPWLLSPPNITQAVPGAFAESVTNVRVLSWLLLGALHANQDCFPVPINCSNHMADYIHFVLAGFADQSKQSVVHMSALFHAFHLCQLWTVYCEKAAAVNEDSFHKAPENIVDFWSRVTPAILQLLAHSKVLADMVNLHFVNTIQALQQCNSATLCQLYPMWQPILTVYHSQIPSQLRIKLDACENQQPVDAQPLGPWLKKVRYKISQIELQTSAASPFYNV</sequence>
<dbReference type="OrthoDB" id="6270916at2759"/>
<evidence type="ECO:0000313" key="3">
    <source>
        <dbReference type="Proteomes" id="UP000659654"/>
    </source>
</evidence>
<feature type="region of interest" description="Disordered" evidence="1">
    <location>
        <begin position="810"/>
        <end position="835"/>
    </location>
</feature>
<feature type="compositionally biased region" description="Basic residues" evidence="1">
    <location>
        <begin position="1614"/>
        <end position="1623"/>
    </location>
</feature>
<feature type="compositionally biased region" description="Basic and acidic residues" evidence="1">
    <location>
        <begin position="1556"/>
        <end position="1566"/>
    </location>
</feature>
<feature type="compositionally biased region" description="Acidic residues" evidence="1">
    <location>
        <begin position="1543"/>
        <end position="1555"/>
    </location>
</feature>
<feature type="region of interest" description="Disordered" evidence="1">
    <location>
        <begin position="1"/>
        <end position="22"/>
    </location>
</feature>
<accession>A0A7I8WHM2</accession>
<organism evidence="2 3">
    <name type="scientific">Bursaphelenchus xylophilus</name>
    <name type="common">Pinewood nematode worm</name>
    <name type="synonym">Aphelenchoides xylophilus</name>
    <dbReference type="NCBI Taxonomy" id="6326"/>
    <lineage>
        <taxon>Eukaryota</taxon>
        <taxon>Metazoa</taxon>
        <taxon>Ecdysozoa</taxon>
        <taxon>Nematoda</taxon>
        <taxon>Chromadorea</taxon>
        <taxon>Rhabditida</taxon>
        <taxon>Tylenchina</taxon>
        <taxon>Tylenchomorpha</taxon>
        <taxon>Aphelenchoidea</taxon>
        <taxon>Aphelenchoididae</taxon>
        <taxon>Bursaphelenchus</taxon>
    </lineage>
</organism>
<dbReference type="PANTHER" id="PTHR21696">
    <property type="entry name" value="PROTEIN UNC-79 HOMOLOG"/>
    <property type="match status" value="1"/>
</dbReference>
<proteinExistence type="predicted"/>
<dbReference type="Proteomes" id="UP000659654">
    <property type="component" value="Unassembled WGS sequence"/>
</dbReference>
<dbReference type="InterPro" id="IPR024855">
    <property type="entry name" value="UNC79"/>
</dbReference>
<dbReference type="PANTHER" id="PTHR21696:SF2">
    <property type="entry name" value="PROTEIN UNC-79 HOMOLOG"/>
    <property type="match status" value="1"/>
</dbReference>
<protein>
    <submittedName>
        <fullName evidence="2">(pine wood nematode) hypothetical protein</fullName>
    </submittedName>
</protein>
<dbReference type="SUPFAM" id="SSF48371">
    <property type="entry name" value="ARM repeat"/>
    <property type="match status" value="1"/>
</dbReference>
<evidence type="ECO:0000313" key="2">
    <source>
        <dbReference type="EMBL" id="CAD5222253.1"/>
    </source>
</evidence>
<dbReference type="InterPro" id="IPR016024">
    <property type="entry name" value="ARM-type_fold"/>
</dbReference>
<feature type="compositionally biased region" description="Polar residues" evidence="1">
    <location>
        <begin position="9"/>
        <end position="18"/>
    </location>
</feature>
<reference evidence="2" key="1">
    <citation type="submission" date="2020-09" db="EMBL/GenBank/DDBJ databases">
        <authorList>
            <person name="Kikuchi T."/>
        </authorList>
    </citation>
    <scope>NUCLEOTIDE SEQUENCE</scope>
    <source>
        <strain evidence="2">Ka4C1</strain>
    </source>
</reference>
<gene>
    <name evidence="2" type="ORF">BXYJ_LOCUS7221</name>
</gene>
<feature type="region of interest" description="Disordered" evidence="1">
    <location>
        <begin position="1542"/>
        <end position="1566"/>
    </location>
</feature>